<protein>
    <submittedName>
        <fullName evidence="1">GxxExxY protein</fullName>
    </submittedName>
</protein>
<accession>A0A833GY61</accession>
<reference evidence="1 2" key="1">
    <citation type="submission" date="2019-10" db="EMBL/GenBank/DDBJ databases">
        <title>Extracellular Electron Transfer in a Candidatus Methanoperedens spp. Enrichment Culture.</title>
        <authorList>
            <person name="Berger S."/>
            <person name="Rangel Shaw D."/>
            <person name="Berben T."/>
            <person name="In 'T Zandt M."/>
            <person name="Frank J."/>
            <person name="Reimann J."/>
            <person name="Jetten M.S.M."/>
            <person name="Welte C.U."/>
        </authorList>
    </citation>
    <scope>NUCLEOTIDE SEQUENCE [LARGE SCALE GENOMIC DNA]</scope>
    <source>
        <strain evidence="1">SB12</strain>
    </source>
</reference>
<dbReference type="Pfam" id="PF13366">
    <property type="entry name" value="PDDEXK_3"/>
    <property type="match status" value="1"/>
</dbReference>
<organism evidence="1 2">
    <name type="scientific">Leptonema illini</name>
    <dbReference type="NCBI Taxonomy" id="183"/>
    <lineage>
        <taxon>Bacteria</taxon>
        <taxon>Pseudomonadati</taxon>
        <taxon>Spirochaetota</taxon>
        <taxon>Spirochaetia</taxon>
        <taxon>Leptospirales</taxon>
        <taxon>Leptospiraceae</taxon>
        <taxon>Leptonema</taxon>
    </lineage>
</organism>
<name>A0A833GY61_9LEPT</name>
<evidence type="ECO:0000313" key="2">
    <source>
        <dbReference type="Proteomes" id="UP000460298"/>
    </source>
</evidence>
<dbReference type="AlphaFoldDB" id="A0A833GY61"/>
<evidence type="ECO:0000313" key="1">
    <source>
        <dbReference type="EMBL" id="KAB2929559.1"/>
    </source>
</evidence>
<dbReference type="EMBL" id="WBUI01000029">
    <property type="protein sequence ID" value="KAB2929559.1"/>
    <property type="molecule type" value="Genomic_DNA"/>
</dbReference>
<gene>
    <name evidence="1" type="ORF">F9K24_19395</name>
</gene>
<dbReference type="NCBIfam" id="TIGR04256">
    <property type="entry name" value="GxxExxY"/>
    <property type="match status" value="1"/>
</dbReference>
<sequence length="167" mass="18915">MNPQITITESADYADERRFKKNENLRESADRDPETYAIIGAAMAVHSELGSGFLEAVYQEALELEFQTMEIPYQREKELPVLYRGKQLKTRYKADFVCFGSIIVELKALDRISGVEDAQVINYLKASGLQKALLINFGTRSLQHKRLVLNLRESAKSADTSKEESHG</sequence>
<comment type="caution">
    <text evidence="1">The sequence shown here is derived from an EMBL/GenBank/DDBJ whole genome shotgun (WGS) entry which is preliminary data.</text>
</comment>
<dbReference type="Proteomes" id="UP000460298">
    <property type="component" value="Unassembled WGS sequence"/>
</dbReference>
<proteinExistence type="predicted"/>
<dbReference type="InterPro" id="IPR026350">
    <property type="entry name" value="GxxExxY"/>
</dbReference>